<evidence type="ECO:0000256" key="4">
    <source>
        <dbReference type="ARBA" id="ARBA00022692"/>
    </source>
</evidence>
<feature type="domain" description="VTT" evidence="9">
    <location>
        <begin position="41"/>
        <end position="168"/>
    </location>
</feature>
<evidence type="ECO:0000256" key="8">
    <source>
        <dbReference type="SAM" id="MobiDB-lite"/>
    </source>
</evidence>
<dbReference type="PANTHER" id="PTHR30353">
    <property type="entry name" value="INNER MEMBRANE PROTEIN DEDA-RELATED"/>
    <property type="match status" value="1"/>
</dbReference>
<sequence>MLPEWLDPQVFLADPALGPWVVLVVCGIVFAETGLLVGFFLPGDTLLFTAGLLIATGTVDVNVWLMGLLISLAAFAGDQLGYWIGRRAGPAVFSRPDSRIFRRENVDRAEEFFARHGGKAITLARFVGIVRTFTPVVAGVGRMRYSAYVMFDAAGALLWGMGLTLLGYVLGNRFPFIRDHLDLLIVGVVLLTVATISLTLLQQNKRAPKQARQGGKPPRQEPGNKPAPAKKPLNRPAPLNKPAPEPGE</sequence>
<gene>
    <name evidence="10" type="ORF">AAE021_00455</name>
</gene>
<evidence type="ECO:0000256" key="7">
    <source>
        <dbReference type="RuleBase" id="RU367016"/>
    </source>
</evidence>
<evidence type="ECO:0000256" key="6">
    <source>
        <dbReference type="ARBA" id="ARBA00023136"/>
    </source>
</evidence>
<reference evidence="10 11" key="1">
    <citation type="submission" date="2024-04" db="EMBL/GenBank/DDBJ databases">
        <title>Arthrobacter sp. from Plains bison fecal sample.</title>
        <authorList>
            <person name="Ruzzini A."/>
        </authorList>
    </citation>
    <scope>NUCLEOTIDE SEQUENCE [LARGE SCALE GENOMIC DNA]</scope>
    <source>
        <strain evidence="10 11">EINP1</strain>
    </source>
</reference>
<evidence type="ECO:0000256" key="3">
    <source>
        <dbReference type="ARBA" id="ARBA00022475"/>
    </source>
</evidence>
<organism evidence="10 11">
    <name type="scientific">Arthrobacter citreus</name>
    <dbReference type="NCBI Taxonomy" id="1670"/>
    <lineage>
        <taxon>Bacteria</taxon>
        <taxon>Bacillati</taxon>
        <taxon>Actinomycetota</taxon>
        <taxon>Actinomycetes</taxon>
        <taxon>Micrococcales</taxon>
        <taxon>Micrococcaceae</taxon>
        <taxon>Arthrobacter</taxon>
    </lineage>
</organism>
<keyword evidence="3 7" id="KW-1003">Cell membrane</keyword>
<feature type="compositionally biased region" description="Pro residues" evidence="8">
    <location>
        <begin position="239"/>
        <end position="248"/>
    </location>
</feature>
<dbReference type="EMBL" id="CP151657">
    <property type="protein sequence ID" value="WZP16098.1"/>
    <property type="molecule type" value="Genomic_DNA"/>
</dbReference>
<feature type="transmembrane region" description="Helical" evidence="7">
    <location>
        <begin position="147"/>
        <end position="171"/>
    </location>
</feature>
<keyword evidence="6 7" id="KW-0472">Membrane</keyword>
<feature type="transmembrane region" description="Helical" evidence="7">
    <location>
        <begin position="20"/>
        <end position="41"/>
    </location>
</feature>
<dbReference type="Pfam" id="PF09335">
    <property type="entry name" value="VTT_dom"/>
    <property type="match status" value="1"/>
</dbReference>
<dbReference type="RefSeq" id="WP_342023746.1">
    <property type="nucleotide sequence ID" value="NZ_CP151657.1"/>
</dbReference>
<keyword evidence="5 7" id="KW-1133">Transmembrane helix</keyword>
<proteinExistence type="inferred from homology"/>
<dbReference type="InterPro" id="IPR032816">
    <property type="entry name" value="VTT_dom"/>
</dbReference>
<name>A0ABZ2ZY37_9MICC</name>
<evidence type="ECO:0000313" key="10">
    <source>
        <dbReference type="EMBL" id="WZP16098.1"/>
    </source>
</evidence>
<dbReference type="PANTHER" id="PTHR30353:SF0">
    <property type="entry name" value="TRANSMEMBRANE PROTEIN"/>
    <property type="match status" value="1"/>
</dbReference>
<dbReference type="InterPro" id="IPR032818">
    <property type="entry name" value="DedA-like"/>
</dbReference>
<keyword evidence="11" id="KW-1185">Reference proteome</keyword>
<feature type="region of interest" description="Disordered" evidence="8">
    <location>
        <begin position="205"/>
        <end position="248"/>
    </location>
</feature>
<protein>
    <submittedName>
        <fullName evidence="10">VTT domain-containing protein</fullName>
    </submittedName>
</protein>
<feature type="transmembrane region" description="Helical" evidence="7">
    <location>
        <begin position="120"/>
        <end position="140"/>
    </location>
</feature>
<keyword evidence="4 7" id="KW-0812">Transmembrane</keyword>
<evidence type="ECO:0000256" key="5">
    <source>
        <dbReference type="ARBA" id="ARBA00022989"/>
    </source>
</evidence>
<accession>A0ABZ2ZY37</accession>
<feature type="transmembrane region" description="Helical" evidence="7">
    <location>
        <begin position="53"/>
        <end position="76"/>
    </location>
</feature>
<comment type="subcellular location">
    <subcellularLocation>
        <location evidence="1 7">Cell membrane</location>
        <topology evidence="1 7">Multi-pass membrane protein</topology>
    </subcellularLocation>
</comment>
<comment type="similarity">
    <text evidence="2 7">Belongs to the DedA family.</text>
</comment>
<evidence type="ECO:0000259" key="9">
    <source>
        <dbReference type="Pfam" id="PF09335"/>
    </source>
</evidence>
<evidence type="ECO:0000256" key="2">
    <source>
        <dbReference type="ARBA" id="ARBA00010792"/>
    </source>
</evidence>
<evidence type="ECO:0000313" key="11">
    <source>
        <dbReference type="Proteomes" id="UP001448858"/>
    </source>
</evidence>
<feature type="transmembrane region" description="Helical" evidence="7">
    <location>
        <begin position="183"/>
        <end position="201"/>
    </location>
</feature>
<dbReference type="Proteomes" id="UP001448858">
    <property type="component" value="Chromosome"/>
</dbReference>
<evidence type="ECO:0000256" key="1">
    <source>
        <dbReference type="ARBA" id="ARBA00004651"/>
    </source>
</evidence>